<dbReference type="CDD" id="cd02000">
    <property type="entry name" value="TPP_E1_PDC_ADC_BCADC"/>
    <property type="match status" value="1"/>
</dbReference>
<reference evidence="6" key="2">
    <citation type="submission" date="2020-02" db="EMBL/GenBank/DDBJ databases">
        <authorList>
            <person name="Matsumoto Y."/>
            <person name="Motooka D."/>
            <person name="Nakamura S."/>
        </authorList>
    </citation>
    <scope>NUCLEOTIDE SEQUENCE</scope>
    <source>
        <strain evidence="6">JCM 13671</strain>
    </source>
</reference>
<dbReference type="AlphaFoldDB" id="A0A7I7XU27"/>
<dbReference type="Gene3D" id="3.40.50.970">
    <property type="match status" value="1"/>
</dbReference>
<comment type="cofactor">
    <cofactor evidence="1">
        <name>Mg(2+)</name>
        <dbReference type="ChEBI" id="CHEBI:18420"/>
    </cofactor>
</comment>
<gene>
    <name evidence="6" type="ORF">MCNF_12760</name>
</gene>
<dbReference type="Pfam" id="PF00676">
    <property type="entry name" value="E1_dh"/>
    <property type="match status" value="1"/>
</dbReference>
<evidence type="ECO:0000313" key="6">
    <source>
        <dbReference type="EMBL" id="BBZ32671.1"/>
    </source>
</evidence>
<dbReference type="NCBIfam" id="TIGR03181">
    <property type="entry name" value="PDH_E1_alph_x"/>
    <property type="match status" value="1"/>
</dbReference>
<dbReference type="InterPro" id="IPR001017">
    <property type="entry name" value="DH_E1"/>
</dbReference>
<evidence type="ECO:0000256" key="4">
    <source>
        <dbReference type="ARBA" id="ARBA00023052"/>
    </source>
</evidence>
<sequence>MGLTTKHVVGDLKEAAVAGSDHLSTLHDVPDLEPVQLLAPDGAVTSEQRFRRDLPPETLAWLYETMVVTRELDAELTNLQRQGELALYASCRGQEAAQIGAVAPLRKTDWLFPQYRELGAFLLRGITPAQLGAVWRGSWHGGLGFTAKHCAPISIPIGTQQLHAVGAAMAAQRLGEDSVTVAFLGDGATSTGDVHEALNLAAVFAAPCIFYVQNNQWAISVPIEHQVAGPSIAHRASGYGMPGIRVDGNDVLACFAVMEQAARRARDGRGPTLIEAVTYRMGPHTTSDDPTRYRDAREVEDWQARDPIARFRTHLQNIGGLTERLEQRVAAHVARVRAELRDVIVDAPDPDVGEMFDNVYAEITPDLAAQRDQLRAELAKEA</sequence>
<dbReference type="PANTHER" id="PTHR43380">
    <property type="entry name" value="2-OXOISOVALERATE DEHYDROGENASE SUBUNIT ALPHA, MITOCHONDRIAL"/>
    <property type="match status" value="1"/>
</dbReference>
<feature type="domain" description="Dehydrogenase E1 component" evidence="5">
    <location>
        <begin position="63"/>
        <end position="334"/>
    </location>
</feature>
<evidence type="ECO:0000259" key="5">
    <source>
        <dbReference type="Pfam" id="PF00676"/>
    </source>
</evidence>
<evidence type="ECO:0000313" key="7">
    <source>
        <dbReference type="Proteomes" id="UP000466931"/>
    </source>
</evidence>
<comment type="cofactor">
    <cofactor evidence="2">
        <name>thiamine diphosphate</name>
        <dbReference type="ChEBI" id="CHEBI:58937"/>
    </cofactor>
</comment>
<dbReference type="Proteomes" id="UP000466931">
    <property type="component" value="Chromosome"/>
</dbReference>
<keyword evidence="7" id="KW-1185">Reference proteome</keyword>
<dbReference type="GO" id="GO:0000287">
    <property type="term" value="F:magnesium ion binding"/>
    <property type="evidence" value="ECO:0007669"/>
    <property type="project" value="UniProtKB-ARBA"/>
</dbReference>
<dbReference type="PANTHER" id="PTHR43380:SF1">
    <property type="entry name" value="2-OXOISOVALERATE DEHYDROGENASE SUBUNIT ALPHA, MITOCHONDRIAL"/>
    <property type="match status" value="1"/>
</dbReference>
<name>A0A7I7XU27_9MYCO</name>
<dbReference type="SUPFAM" id="SSF52518">
    <property type="entry name" value="Thiamin diphosphate-binding fold (THDP-binding)"/>
    <property type="match status" value="1"/>
</dbReference>
<dbReference type="InterPro" id="IPR050771">
    <property type="entry name" value="Alpha-ketoacid_DH_E1_comp"/>
</dbReference>
<protein>
    <submittedName>
        <fullName evidence="6">Pyruvate dehydrogenase E1 component subunit alpha</fullName>
    </submittedName>
</protein>
<reference evidence="6" key="1">
    <citation type="journal article" date="2019" name="Emerg. Microbes Infect.">
        <title>Comprehensive subspecies identification of 175 nontuberculous mycobacteria species based on 7547 genomic profiles.</title>
        <authorList>
            <person name="Matsumoto Y."/>
            <person name="Kinjo T."/>
            <person name="Motooka D."/>
            <person name="Nabeya D."/>
            <person name="Jung N."/>
            <person name="Uechi K."/>
            <person name="Horii T."/>
            <person name="Iida T."/>
            <person name="Fujita J."/>
            <person name="Nakamura S."/>
        </authorList>
    </citation>
    <scope>NUCLEOTIDE SEQUENCE [LARGE SCALE GENOMIC DNA]</scope>
    <source>
        <strain evidence="6">JCM 13671</strain>
    </source>
</reference>
<proteinExistence type="predicted"/>
<keyword evidence="6" id="KW-0670">Pyruvate</keyword>
<dbReference type="InterPro" id="IPR029061">
    <property type="entry name" value="THDP-binding"/>
</dbReference>
<evidence type="ECO:0000256" key="2">
    <source>
        <dbReference type="ARBA" id="ARBA00001964"/>
    </source>
</evidence>
<organism evidence="6 7">
    <name type="scientific">Mycolicibacterium confluentis</name>
    <dbReference type="NCBI Taxonomy" id="28047"/>
    <lineage>
        <taxon>Bacteria</taxon>
        <taxon>Bacillati</taxon>
        <taxon>Actinomycetota</taxon>
        <taxon>Actinomycetes</taxon>
        <taxon>Mycobacteriales</taxon>
        <taxon>Mycobacteriaceae</taxon>
        <taxon>Mycolicibacterium</taxon>
    </lineage>
</organism>
<evidence type="ECO:0000256" key="1">
    <source>
        <dbReference type="ARBA" id="ARBA00001946"/>
    </source>
</evidence>
<dbReference type="EMBL" id="AP022612">
    <property type="protein sequence ID" value="BBZ32671.1"/>
    <property type="molecule type" value="Genomic_DNA"/>
</dbReference>
<keyword evidence="4" id="KW-0786">Thiamine pyrophosphate</keyword>
<dbReference type="GO" id="GO:0016624">
    <property type="term" value="F:oxidoreductase activity, acting on the aldehyde or oxo group of donors, disulfide as acceptor"/>
    <property type="evidence" value="ECO:0007669"/>
    <property type="project" value="InterPro"/>
</dbReference>
<accession>A0A7I7XU27</accession>
<keyword evidence="3" id="KW-0560">Oxidoreductase</keyword>
<dbReference type="InterPro" id="IPR017596">
    <property type="entry name" value="PdhA/BkdA"/>
</dbReference>
<evidence type="ECO:0000256" key="3">
    <source>
        <dbReference type="ARBA" id="ARBA00023002"/>
    </source>
</evidence>
<dbReference type="GO" id="GO:0009083">
    <property type="term" value="P:branched-chain amino acid catabolic process"/>
    <property type="evidence" value="ECO:0007669"/>
    <property type="project" value="TreeGrafter"/>
</dbReference>